<accession>A0A1H8SXQ6</accession>
<dbReference type="STRING" id="406100.SAMN04488052_103244"/>
<sequence length="68" mass="7157">MRRDAAGSDGLHVRRMNGVIPRTRAGFYLLEATDLNEALQLVRRIRDGGRALTGATAVGPPAVSVAAA</sequence>
<dbReference type="Proteomes" id="UP000199657">
    <property type="component" value="Unassembled WGS sequence"/>
</dbReference>
<gene>
    <name evidence="1" type="ORF">SAMN04488052_103244</name>
</gene>
<dbReference type="AlphaFoldDB" id="A0A1H8SXQ6"/>
<dbReference type="RefSeq" id="WP_171909874.1">
    <property type="nucleotide sequence ID" value="NZ_FOEG01000003.1"/>
</dbReference>
<protein>
    <submittedName>
        <fullName evidence="1">Uncharacterized protein</fullName>
    </submittedName>
</protein>
<keyword evidence="2" id="KW-1185">Reference proteome</keyword>
<evidence type="ECO:0000313" key="1">
    <source>
        <dbReference type="EMBL" id="SEO82963.1"/>
    </source>
</evidence>
<organism evidence="1 2">
    <name type="scientific">Aquisalimonas asiatica</name>
    <dbReference type="NCBI Taxonomy" id="406100"/>
    <lineage>
        <taxon>Bacteria</taxon>
        <taxon>Pseudomonadati</taxon>
        <taxon>Pseudomonadota</taxon>
        <taxon>Gammaproteobacteria</taxon>
        <taxon>Chromatiales</taxon>
        <taxon>Ectothiorhodospiraceae</taxon>
        <taxon>Aquisalimonas</taxon>
    </lineage>
</organism>
<evidence type="ECO:0000313" key="2">
    <source>
        <dbReference type="Proteomes" id="UP000199657"/>
    </source>
</evidence>
<proteinExistence type="predicted"/>
<reference evidence="1 2" key="1">
    <citation type="submission" date="2016-10" db="EMBL/GenBank/DDBJ databases">
        <authorList>
            <person name="de Groot N.N."/>
        </authorList>
    </citation>
    <scope>NUCLEOTIDE SEQUENCE [LARGE SCALE GENOMIC DNA]</scope>
    <source>
        <strain evidence="1 2">CGMCC 1.6291</strain>
    </source>
</reference>
<dbReference type="EMBL" id="FOEG01000003">
    <property type="protein sequence ID" value="SEO82963.1"/>
    <property type="molecule type" value="Genomic_DNA"/>
</dbReference>
<name>A0A1H8SXQ6_9GAMM</name>